<dbReference type="InterPro" id="IPR000859">
    <property type="entry name" value="CUB_dom"/>
</dbReference>
<keyword evidence="1" id="KW-0677">Repeat</keyword>
<comment type="caution">
    <text evidence="3">Lacks conserved residue(s) required for the propagation of feature annotation.</text>
</comment>
<dbReference type="Pfam" id="PF00431">
    <property type="entry name" value="CUB"/>
    <property type="match status" value="1"/>
</dbReference>
<evidence type="ECO:0000313" key="5">
    <source>
        <dbReference type="Proteomes" id="UP000749559"/>
    </source>
</evidence>
<dbReference type="PROSITE" id="PS01180">
    <property type="entry name" value="CUB"/>
    <property type="match status" value="1"/>
</dbReference>
<keyword evidence="5" id="KW-1185">Reference proteome</keyword>
<proteinExistence type="predicted"/>
<comment type="caution">
    <text evidence="4">The sequence shown here is derived from an EMBL/GenBank/DDBJ whole genome shotgun (WGS) entry which is preliminary data.</text>
</comment>
<dbReference type="AlphaFoldDB" id="A0A8J1TBR4"/>
<evidence type="ECO:0000256" key="3">
    <source>
        <dbReference type="PROSITE-ProRule" id="PRU00059"/>
    </source>
</evidence>
<evidence type="ECO:0000256" key="2">
    <source>
        <dbReference type="ARBA" id="ARBA00023157"/>
    </source>
</evidence>
<dbReference type="SUPFAM" id="SSF49854">
    <property type="entry name" value="Spermadhesin, CUB domain"/>
    <property type="match status" value="1"/>
</dbReference>
<name>A0A8J1TBR4_OWEFU</name>
<dbReference type="PANTHER" id="PTHR24251">
    <property type="entry name" value="OVOCHYMASE-RELATED"/>
    <property type="match status" value="1"/>
</dbReference>
<dbReference type="EMBL" id="CAIIXF020000011">
    <property type="protein sequence ID" value="CAH1799326.1"/>
    <property type="molecule type" value="Genomic_DNA"/>
</dbReference>
<gene>
    <name evidence="4" type="ORF">OFUS_LOCUS23351</name>
</gene>
<reference evidence="4" key="1">
    <citation type="submission" date="2022-03" db="EMBL/GenBank/DDBJ databases">
        <authorList>
            <person name="Martin C."/>
        </authorList>
    </citation>
    <scope>NUCLEOTIDE SEQUENCE</scope>
</reference>
<dbReference type="SMART" id="SM00042">
    <property type="entry name" value="CUB"/>
    <property type="match status" value="1"/>
</dbReference>
<protein>
    <submittedName>
        <fullName evidence="4">Uncharacterized protein</fullName>
    </submittedName>
</protein>
<evidence type="ECO:0000313" key="4">
    <source>
        <dbReference type="EMBL" id="CAH1799326.1"/>
    </source>
</evidence>
<dbReference type="CDD" id="cd22823">
    <property type="entry name" value="Gal_Rha_Lectin"/>
    <property type="match status" value="1"/>
</dbReference>
<dbReference type="InterPro" id="IPR043159">
    <property type="entry name" value="Lectin_gal-bd_sf"/>
</dbReference>
<evidence type="ECO:0000256" key="1">
    <source>
        <dbReference type="ARBA" id="ARBA00022737"/>
    </source>
</evidence>
<dbReference type="Gene3D" id="2.60.120.740">
    <property type="match status" value="1"/>
</dbReference>
<dbReference type="InterPro" id="IPR035914">
    <property type="entry name" value="Sperma_CUB_dom_sf"/>
</dbReference>
<dbReference type="OrthoDB" id="431034at2759"/>
<organism evidence="4 5">
    <name type="scientific">Owenia fusiformis</name>
    <name type="common">Polychaete worm</name>
    <dbReference type="NCBI Taxonomy" id="6347"/>
    <lineage>
        <taxon>Eukaryota</taxon>
        <taxon>Metazoa</taxon>
        <taxon>Spiralia</taxon>
        <taxon>Lophotrochozoa</taxon>
        <taxon>Annelida</taxon>
        <taxon>Polychaeta</taxon>
        <taxon>Sedentaria</taxon>
        <taxon>Canalipalpata</taxon>
        <taxon>Sabellida</taxon>
        <taxon>Oweniida</taxon>
        <taxon>Oweniidae</taxon>
        <taxon>Owenia</taxon>
    </lineage>
</organism>
<dbReference type="Proteomes" id="UP000749559">
    <property type="component" value="Unassembled WGS sequence"/>
</dbReference>
<dbReference type="Gene3D" id="2.60.120.290">
    <property type="entry name" value="Spermadhesin, CUB domain"/>
    <property type="match status" value="1"/>
</dbReference>
<dbReference type="CDD" id="cd00041">
    <property type="entry name" value="CUB"/>
    <property type="match status" value="1"/>
</dbReference>
<sequence>MRNRTRMYGGVTMVIFCTFMLLQATVSGHDSEEDDIKEDKHKPHINKKVSQCFRTKGNPFITIYCGLNSMVKIHKAIHGMHNENTTVCHPLENDCEEDVLNSIHYDWSHCMGSSHCVSSVGHSWLADCGNYSSYLEVEYECVPKKEVFDICEKFESTLTGHGYLKSPNYPKHYPIQQDCECYLKTDKKTQLTVTFFDLTLEMKNRNQCTDWLLLQSGDYDGKHKDLNCGQITMEEKKVTTDKNDLVVHLHTDRYANKTQTFEFKTSRKLKGFWLQFEAENNADIKIKCGKAETKQLQSLKPNIPKPDGSKDKSPYTLGGASSIGQSLAVISLLSLTWPLLIRL</sequence>
<keyword evidence="2" id="KW-1015">Disulfide bond</keyword>
<accession>A0A8J1TBR4</accession>